<dbReference type="EMBL" id="CP002961">
    <property type="protein sequence ID" value="AFK03427.1"/>
    <property type="molecule type" value="Genomic_DNA"/>
</dbReference>
<dbReference type="InterPro" id="IPR003772">
    <property type="entry name" value="YceD"/>
</dbReference>
<proteinExistence type="predicted"/>
<name>A0ABN4AQD2_EMTOG</name>
<accession>A0ABN4AQD2</accession>
<evidence type="ECO:0008006" key="3">
    <source>
        <dbReference type="Google" id="ProtNLM"/>
    </source>
</evidence>
<dbReference type="Proteomes" id="UP000002875">
    <property type="component" value="Chromosome"/>
</dbReference>
<dbReference type="Pfam" id="PF02620">
    <property type="entry name" value="YceD"/>
    <property type="match status" value="1"/>
</dbReference>
<organism evidence="1 2">
    <name type="scientific">Emticicia oligotrophica (strain DSM 17448 / CIP 109782 / MTCC 6937 / GPTSA100-15)</name>
    <dbReference type="NCBI Taxonomy" id="929562"/>
    <lineage>
        <taxon>Bacteria</taxon>
        <taxon>Pseudomonadati</taxon>
        <taxon>Bacteroidota</taxon>
        <taxon>Cytophagia</taxon>
        <taxon>Cytophagales</taxon>
        <taxon>Leadbetterellaceae</taxon>
        <taxon>Emticicia</taxon>
    </lineage>
</organism>
<evidence type="ECO:0000313" key="2">
    <source>
        <dbReference type="Proteomes" id="UP000002875"/>
    </source>
</evidence>
<sequence length="180" mass="21098">MSKILSKYDINIQGLEEKVHSFEFEGDDKFFEAFGQVFISKGNFKAIVKLTKNATLLQLDFDIKANIELICDRSLEPFEEPIELKERYIFKYGDHHEEITDEIEMIPFGQATINIAQHIYDFICVSLPMKKLHPRFRDDDFDEDGLLVYSSDPEEEKPEEKEQEIDPRWAALAKLKMNDN</sequence>
<reference evidence="1 2" key="1">
    <citation type="submission" date="2011-07" db="EMBL/GenBank/DDBJ databases">
        <title>The complete genome of chromosome of Emticicia oligotrophica DSM 17448.</title>
        <authorList>
            <consortium name="US DOE Joint Genome Institute (JGI-PGF)"/>
            <person name="Lucas S."/>
            <person name="Han J."/>
            <person name="Lapidus A."/>
            <person name="Bruce D."/>
            <person name="Goodwin L."/>
            <person name="Pitluck S."/>
            <person name="Peters L."/>
            <person name="Kyrpides N."/>
            <person name="Mavromatis K."/>
            <person name="Ivanova N."/>
            <person name="Ovchinnikova G."/>
            <person name="Teshima H."/>
            <person name="Detter J.C."/>
            <person name="Tapia R."/>
            <person name="Han C."/>
            <person name="Land M."/>
            <person name="Hauser L."/>
            <person name="Markowitz V."/>
            <person name="Cheng J.-F."/>
            <person name="Hugenholtz P."/>
            <person name="Woyke T."/>
            <person name="Wu D."/>
            <person name="Tindall B."/>
            <person name="Pomrenke H."/>
            <person name="Brambilla E."/>
            <person name="Klenk H.-P."/>
            <person name="Eisen J.A."/>
        </authorList>
    </citation>
    <scope>NUCLEOTIDE SEQUENCE [LARGE SCALE GENOMIC DNA]</scope>
    <source>
        <strain evidence="1 2">DSM 17448</strain>
    </source>
</reference>
<dbReference type="RefSeq" id="WP_015029124.1">
    <property type="nucleotide sequence ID" value="NC_018748.1"/>
</dbReference>
<evidence type="ECO:0000313" key="1">
    <source>
        <dbReference type="EMBL" id="AFK03427.1"/>
    </source>
</evidence>
<protein>
    <recommendedName>
        <fullName evidence="3">DUF177 domain-containing protein</fullName>
    </recommendedName>
</protein>
<gene>
    <name evidence="1" type="ordered locus">Emtol_2289</name>
</gene>
<keyword evidence="2" id="KW-1185">Reference proteome</keyword>